<dbReference type="KEGG" id="hhd:HBHAL_3865"/>
<proteinExistence type="predicted"/>
<keyword evidence="2" id="KW-1185">Reference proteome</keyword>
<dbReference type="EMBL" id="HE717023">
    <property type="protein sequence ID" value="CCG46208.1"/>
    <property type="molecule type" value="Genomic_DNA"/>
</dbReference>
<reference evidence="1 2" key="1">
    <citation type="journal article" date="2013" name="Environ. Microbiol.">
        <title>Chloride and organic osmolytes: a hybrid strategy to cope with elevated salinities by the moderately halophilic, chloride-dependent bacterium Halobacillus halophilus.</title>
        <authorList>
            <person name="Saum S.H."/>
            <person name="Pfeiffer F."/>
            <person name="Palm P."/>
            <person name="Rampp M."/>
            <person name="Schuster S.C."/>
            <person name="Muller V."/>
            <person name="Oesterhelt D."/>
        </authorList>
    </citation>
    <scope>NUCLEOTIDE SEQUENCE [LARGE SCALE GENOMIC DNA]</scope>
    <source>
        <strain evidence="2">ATCC 35676 / DSM 2266 / JCM 20832 / KCTC 3685 / LMG 17431 / NBRC 102448 / NCIMB 2269</strain>
    </source>
</reference>
<name>I0JPY8_HALH3</name>
<accession>I0JPY8</accession>
<dbReference type="AlphaFoldDB" id="I0JPY8"/>
<dbReference type="Proteomes" id="UP000007397">
    <property type="component" value="Chromosome"/>
</dbReference>
<dbReference type="HOGENOM" id="CLU_3200531_0_0_9"/>
<organism evidence="1 2">
    <name type="scientific">Halobacillus halophilus (strain ATCC 35676 / DSM 2266 / JCM 20832 / KCTC 3685 / LMG 17431 / NBRC 102448 / NCIMB 2269)</name>
    <name type="common">Sporosarcina halophila</name>
    <dbReference type="NCBI Taxonomy" id="866895"/>
    <lineage>
        <taxon>Bacteria</taxon>
        <taxon>Bacillati</taxon>
        <taxon>Bacillota</taxon>
        <taxon>Bacilli</taxon>
        <taxon>Bacillales</taxon>
        <taxon>Bacillaceae</taxon>
        <taxon>Halobacillus</taxon>
    </lineage>
</organism>
<dbReference type="PATRIC" id="fig|866895.3.peg.2890"/>
<protein>
    <submittedName>
        <fullName evidence="1">Uncharacterized protein</fullName>
    </submittedName>
</protein>
<evidence type="ECO:0000313" key="1">
    <source>
        <dbReference type="EMBL" id="CCG46208.1"/>
    </source>
</evidence>
<sequence length="45" mass="5437">MGGQFLSQGKKENKIDVDEPLLNLNKRFLNRYKCIMTFPEEWEEF</sequence>
<gene>
    <name evidence="1" type="ordered locus">HBHAL_3865</name>
</gene>
<dbReference type="STRING" id="866895.HBHAL_3865"/>
<evidence type="ECO:0000313" key="2">
    <source>
        <dbReference type="Proteomes" id="UP000007397"/>
    </source>
</evidence>